<reference evidence="1" key="1">
    <citation type="journal article" date="2014" name="Front. Microbiol.">
        <title>High frequency of phylogenetically diverse reductive dehalogenase-homologous genes in deep subseafloor sedimentary metagenomes.</title>
        <authorList>
            <person name="Kawai M."/>
            <person name="Futagami T."/>
            <person name="Toyoda A."/>
            <person name="Takaki Y."/>
            <person name="Nishi S."/>
            <person name="Hori S."/>
            <person name="Arai W."/>
            <person name="Tsubouchi T."/>
            <person name="Morono Y."/>
            <person name="Uchiyama I."/>
            <person name="Ito T."/>
            <person name="Fujiyama A."/>
            <person name="Inagaki F."/>
            <person name="Takami H."/>
        </authorList>
    </citation>
    <scope>NUCLEOTIDE SEQUENCE</scope>
    <source>
        <strain evidence="1">Expedition CK06-06</strain>
    </source>
</reference>
<sequence length="91" mass="10122">MKELINPKTELPELGRCRKSGAGRKPVWKEHPEILDVLTELVEAHTKGDPARLLPWTNKSLRNLSAAMKGKGYSANKGIISRMLKILGYGL</sequence>
<feature type="non-terminal residue" evidence="1">
    <location>
        <position position="91"/>
    </location>
</feature>
<protein>
    <submittedName>
        <fullName evidence="1">Uncharacterized protein</fullName>
    </submittedName>
</protein>
<comment type="caution">
    <text evidence="1">The sequence shown here is derived from an EMBL/GenBank/DDBJ whole genome shotgun (WGS) entry which is preliminary data.</text>
</comment>
<gene>
    <name evidence="1" type="ORF">S03H2_25552</name>
</gene>
<evidence type="ECO:0000313" key="1">
    <source>
        <dbReference type="EMBL" id="GAH33558.1"/>
    </source>
</evidence>
<dbReference type="EMBL" id="BARU01014502">
    <property type="protein sequence ID" value="GAH33558.1"/>
    <property type="molecule type" value="Genomic_DNA"/>
</dbReference>
<dbReference type="Pfam" id="PF07592">
    <property type="entry name" value="DDE_Tnp_ISAZ013"/>
    <property type="match status" value="1"/>
</dbReference>
<proteinExistence type="predicted"/>
<dbReference type="AlphaFoldDB" id="X1GKN9"/>
<organism evidence="1">
    <name type="scientific">marine sediment metagenome</name>
    <dbReference type="NCBI Taxonomy" id="412755"/>
    <lineage>
        <taxon>unclassified sequences</taxon>
        <taxon>metagenomes</taxon>
        <taxon>ecological metagenomes</taxon>
    </lineage>
</organism>
<accession>X1GKN9</accession>
<name>X1GKN9_9ZZZZ</name>
<dbReference type="InterPro" id="IPR011518">
    <property type="entry name" value="Transposase_36"/>
</dbReference>